<dbReference type="Gene3D" id="3.30.40.10">
    <property type="entry name" value="Zinc/RING finger domain, C3HC4 (zinc finger)"/>
    <property type="match status" value="1"/>
</dbReference>
<dbReference type="Pfam" id="PF13639">
    <property type="entry name" value="zf-RING_2"/>
    <property type="match status" value="1"/>
</dbReference>
<reference evidence="17 18" key="1">
    <citation type="submission" date="2024-01" db="EMBL/GenBank/DDBJ databases">
        <title>The complete chloroplast genome sequence of Lithospermum erythrorhizon: insights into the phylogenetic relationship among Boraginaceae species and the maternal lineages of purple gromwells.</title>
        <authorList>
            <person name="Okada T."/>
            <person name="Watanabe K."/>
        </authorList>
    </citation>
    <scope>NUCLEOTIDE SEQUENCE [LARGE SCALE GENOMIC DNA]</scope>
</reference>
<dbReference type="FunFam" id="3.30.40.10:FF:000187">
    <property type="entry name" value="E3 ubiquitin-protein ligase ATL6"/>
    <property type="match status" value="1"/>
</dbReference>
<dbReference type="SUPFAM" id="SSF57850">
    <property type="entry name" value="RING/U-box"/>
    <property type="match status" value="1"/>
</dbReference>
<evidence type="ECO:0000259" key="16">
    <source>
        <dbReference type="PROSITE" id="PS50089"/>
    </source>
</evidence>
<evidence type="ECO:0000256" key="3">
    <source>
        <dbReference type="ARBA" id="ARBA00004906"/>
    </source>
</evidence>
<evidence type="ECO:0000256" key="13">
    <source>
        <dbReference type="ARBA" id="ARBA00024209"/>
    </source>
</evidence>
<keyword evidence="11 15" id="KW-1133">Transmembrane helix</keyword>
<evidence type="ECO:0000256" key="7">
    <source>
        <dbReference type="ARBA" id="ARBA00022723"/>
    </source>
</evidence>
<dbReference type="Proteomes" id="UP001454036">
    <property type="component" value="Unassembled WGS sequence"/>
</dbReference>
<evidence type="ECO:0000313" key="18">
    <source>
        <dbReference type="Proteomes" id="UP001454036"/>
    </source>
</evidence>
<dbReference type="GO" id="GO:0061630">
    <property type="term" value="F:ubiquitin protein ligase activity"/>
    <property type="evidence" value="ECO:0007669"/>
    <property type="project" value="UniProtKB-EC"/>
</dbReference>
<gene>
    <name evidence="17" type="ORF">LIER_33537</name>
</gene>
<evidence type="ECO:0000313" key="17">
    <source>
        <dbReference type="EMBL" id="GAA0186249.1"/>
    </source>
</evidence>
<dbReference type="PANTHER" id="PTHR46913:SF18">
    <property type="entry name" value="RING-TYPE E3 UBIQUITIN TRANSFERASE"/>
    <property type="match status" value="1"/>
</dbReference>
<evidence type="ECO:0000256" key="2">
    <source>
        <dbReference type="ARBA" id="ARBA00004167"/>
    </source>
</evidence>
<dbReference type="SMART" id="SM00184">
    <property type="entry name" value="RING"/>
    <property type="match status" value="1"/>
</dbReference>
<keyword evidence="9" id="KW-0833">Ubl conjugation pathway</keyword>
<evidence type="ECO:0000256" key="4">
    <source>
        <dbReference type="ARBA" id="ARBA00012483"/>
    </source>
</evidence>
<name>A0AAV3RXX3_LITER</name>
<keyword evidence="7" id="KW-0479">Metal-binding</keyword>
<comment type="subcellular location">
    <subcellularLocation>
        <location evidence="2">Membrane</location>
        <topology evidence="2">Single-pass membrane protein</topology>
    </subcellularLocation>
</comment>
<keyword evidence="8 14" id="KW-0863">Zinc-finger</keyword>
<evidence type="ECO:0000256" key="11">
    <source>
        <dbReference type="ARBA" id="ARBA00022989"/>
    </source>
</evidence>
<comment type="pathway">
    <text evidence="3">Protein modification; protein ubiquitination.</text>
</comment>
<dbReference type="InterPro" id="IPR044600">
    <property type="entry name" value="ATL1/ATL16-like"/>
</dbReference>
<evidence type="ECO:0000256" key="5">
    <source>
        <dbReference type="ARBA" id="ARBA00022679"/>
    </source>
</evidence>
<dbReference type="GO" id="GO:0016567">
    <property type="term" value="P:protein ubiquitination"/>
    <property type="evidence" value="ECO:0007669"/>
    <property type="project" value="InterPro"/>
</dbReference>
<dbReference type="GO" id="GO:0008270">
    <property type="term" value="F:zinc ion binding"/>
    <property type="evidence" value="ECO:0007669"/>
    <property type="project" value="UniProtKB-KW"/>
</dbReference>
<keyword evidence="10" id="KW-0862">Zinc</keyword>
<dbReference type="GO" id="GO:0016020">
    <property type="term" value="C:membrane"/>
    <property type="evidence" value="ECO:0007669"/>
    <property type="project" value="UniProtKB-SubCell"/>
</dbReference>
<dbReference type="EC" id="2.3.2.27" evidence="4"/>
<keyword evidence="12 15" id="KW-0472">Membrane</keyword>
<evidence type="ECO:0000256" key="1">
    <source>
        <dbReference type="ARBA" id="ARBA00000900"/>
    </source>
</evidence>
<comment type="similarity">
    <text evidence="13">Belongs to the RING-type zinc finger family. ATL subfamily.</text>
</comment>
<evidence type="ECO:0000256" key="14">
    <source>
        <dbReference type="PROSITE-ProRule" id="PRU00175"/>
    </source>
</evidence>
<evidence type="ECO:0000256" key="6">
    <source>
        <dbReference type="ARBA" id="ARBA00022692"/>
    </source>
</evidence>
<feature type="domain" description="RING-type" evidence="16">
    <location>
        <begin position="127"/>
        <end position="169"/>
    </location>
</feature>
<evidence type="ECO:0000256" key="15">
    <source>
        <dbReference type="SAM" id="Phobius"/>
    </source>
</evidence>
<sequence length="333" mass="38257">MDHTVDTPIYIHYSQAFSPLKSPVSEHGFPVLGIALLGIMATSFLLVSYYIFVTKCFFNWQQNAPFSLRRYLRRERQLNQYPLMVYSPSTWQNKGLDELFIRQLPTFQYSNLETPSDLNGSKRFSKCVVCLTEFQGQDLLRVLPKCNHAFHLDCIDIWLQSNANCPLCRSSISGRNRYPIDKITAPNSSPQYPNETFMGSDEDFVMIDFTGQDQSGHQTSTRVGSSRHFGVNHLWKSKKRTKFHRVSIMGDECINVVRDEDEQFSIQPIRRSFSMDSVVDRHVYLSVQESIGRNRQINEARNNIGGTSSRSIRSIFSFGHGRGSRNAILPVEF</sequence>
<dbReference type="PANTHER" id="PTHR46913">
    <property type="entry name" value="RING-H2 FINGER PROTEIN ATL16"/>
    <property type="match status" value="1"/>
</dbReference>
<proteinExistence type="inferred from homology"/>
<keyword evidence="18" id="KW-1185">Reference proteome</keyword>
<keyword evidence="5" id="KW-0808">Transferase</keyword>
<accession>A0AAV3RXX3</accession>
<organism evidence="17 18">
    <name type="scientific">Lithospermum erythrorhizon</name>
    <name type="common">Purple gromwell</name>
    <name type="synonym">Lithospermum officinale var. erythrorhizon</name>
    <dbReference type="NCBI Taxonomy" id="34254"/>
    <lineage>
        <taxon>Eukaryota</taxon>
        <taxon>Viridiplantae</taxon>
        <taxon>Streptophyta</taxon>
        <taxon>Embryophyta</taxon>
        <taxon>Tracheophyta</taxon>
        <taxon>Spermatophyta</taxon>
        <taxon>Magnoliopsida</taxon>
        <taxon>eudicotyledons</taxon>
        <taxon>Gunneridae</taxon>
        <taxon>Pentapetalae</taxon>
        <taxon>asterids</taxon>
        <taxon>lamiids</taxon>
        <taxon>Boraginales</taxon>
        <taxon>Boraginaceae</taxon>
        <taxon>Boraginoideae</taxon>
        <taxon>Lithospermeae</taxon>
        <taxon>Lithospermum</taxon>
    </lineage>
</organism>
<evidence type="ECO:0000256" key="10">
    <source>
        <dbReference type="ARBA" id="ARBA00022833"/>
    </source>
</evidence>
<dbReference type="InterPro" id="IPR001841">
    <property type="entry name" value="Znf_RING"/>
</dbReference>
<evidence type="ECO:0000256" key="8">
    <source>
        <dbReference type="ARBA" id="ARBA00022771"/>
    </source>
</evidence>
<comment type="catalytic activity">
    <reaction evidence="1">
        <text>S-ubiquitinyl-[E2 ubiquitin-conjugating enzyme]-L-cysteine + [acceptor protein]-L-lysine = [E2 ubiquitin-conjugating enzyme]-L-cysteine + N(6)-ubiquitinyl-[acceptor protein]-L-lysine.</text>
        <dbReference type="EC" id="2.3.2.27"/>
    </reaction>
</comment>
<dbReference type="CDD" id="cd16461">
    <property type="entry name" value="RING-H2_EL5-like"/>
    <property type="match status" value="1"/>
</dbReference>
<dbReference type="AlphaFoldDB" id="A0AAV3RXX3"/>
<protein>
    <recommendedName>
        <fullName evidence="4">RING-type E3 ubiquitin transferase</fullName>
        <ecNumber evidence="4">2.3.2.27</ecNumber>
    </recommendedName>
</protein>
<feature type="transmembrane region" description="Helical" evidence="15">
    <location>
        <begin position="29"/>
        <end position="52"/>
    </location>
</feature>
<keyword evidence="6 15" id="KW-0812">Transmembrane</keyword>
<comment type="caution">
    <text evidence="17">The sequence shown here is derived from an EMBL/GenBank/DDBJ whole genome shotgun (WGS) entry which is preliminary data.</text>
</comment>
<evidence type="ECO:0000256" key="9">
    <source>
        <dbReference type="ARBA" id="ARBA00022786"/>
    </source>
</evidence>
<evidence type="ECO:0000256" key="12">
    <source>
        <dbReference type="ARBA" id="ARBA00023136"/>
    </source>
</evidence>
<dbReference type="InterPro" id="IPR013083">
    <property type="entry name" value="Znf_RING/FYVE/PHD"/>
</dbReference>
<dbReference type="PROSITE" id="PS50089">
    <property type="entry name" value="ZF_RING_2"/>
    <property type="match status" value="1"/>
</dbReference>
<dbReference type="EMBL" id="BAABME010013504">
    <property type="protein sequence ID" value="GAA0186249.1"/>
    <property type="molecule type" value="Genomic_DNA"/>
</dbReference>